<evidence type="ECO:0000313" key="6">
    <source>
        <dbReference type="WBParaSite" id="Pan_g3636.t1"/>
    </source>
</evidence>
<dbReference type="InterPro" id="IPR023780">
    <property type="entry name" value="Chromo_domain"/>
</dbReference>
<evidence type="ECO:0000256" key="2">
    <source>
        <dbReference type="ARBA" id="ARBA00023242"/>
    </source>
</evidence>
<comment type="subcellular location">
    <subcellularLocation>
        <location evidence="1">Nucleus</location>
    </subcellularLocation>
</comment>
<evidence type="ECO:0000259" key="4">
    <source>
        <dbReference type="PROSITE" id="PS50013"/>
    </source>
</evidence>
<dbReference type="Gene3D" id="2.40.50.40">
    <property type="match status" value="1"/>
</dbReference>
<organism evidence="5 6">
    <name type="scientific">Panagrellus redivivus</name>
    <name type="common">Microworm</name>
    <dbReference type="NCBI Taxonomy" id="6233"/>
    <lineage>
        <taxon>Eukaryota</taxon>
        <taxon>Metazoa</taxon>
        <taxon>Ecdysozoa</taxon>
        <taxon>Nematoda</taxon>
        <taxon>Chromadorea</taxon>
        <taxon>Rhabditida</taxon>
        <taxon>Tylenchina</taxon>
        <taxon>Panagrolaimomorpha</taxon>
        <taxon>Panagrolaimoidea</taxon>
        <taxon>Panagrolaimidae</taxon>
        <taxon>Panagrellus</taxon>
    </lineage>
</organism>
<feature type="compositionally biased region" description="Low complexity" evidence="3">
    <location>
        <begin position="226"/>
        <end position="235"/>
    </location>
</feature>
<dbReference type="CDD" id="cd18966">
    <property type="entry name" value="chromodomain"/>
    <property type="match status" value="1"/>
</dbReference>
<dbReference type="Pfam" id="PF00385">
    <property type="entry name" value="Chromo"/>
    <property type="match status" value="1"/>
</dbReference>
<reference evidence="6" key="2">
    <citation type="submission" date="2020-10" db="UniProtKB">
        <authorList>
            <consortium name="WormBaseParasite"/>
        </authorList>
    </citation>
    <scope>IDENTIFICATION</scope>
</reference>
<protein>
    <submittedName>
        <fullName evidence="6">Chromo domain-containing protein</fullName>
    </submittedName>
</protein>
<name>A0A7E4VV43_PANRE</name>
<dbReference type="PANTHER" id="PTHR22812">
    <property type="entry name" value="CHROMOBOX PROTEIN"/>
    <property type="match status" value="1"/>
</dbReference>
<feature type="compositionally biased region" description="Basic residues" evidence="3">
    <location>
        <begin position="95"/>
        <end position="126"/>
    </location>
</feature>
<keyword evidence="2" id="KW-0539">Nucleus</keyword>
<feature type="compositionally biased region" description="Polar residues" evidence="3">
    <location>
        <begin position="261"/>
        <end position="273"/>
    </location>
</feature>
<dbReference type="Gene3D" id="1.25.40.20">
    <property type="entry name" value="Ankyrin repeat-containing domain"/>
    <property type="match status" value="1"/>
</dbReference>
<dbReference type="GO" id="GO:0005634">
    <property type="term" value="C:nucleus"/>
    <property type="evidence" value="ECO:0007669"/>
    <property type="project" value="UniProtKB-SubCell"/>
</dbReference>
<dbReference type="AlphaFoldDB" id="A0A7E4VV43"/>
<accession>A0A7E4VV43</accession>
<feature type="compositionally biased region" description="Basic and acidic residues" evidence="3">
    <location>
        <begin position="322"/>
        <end position="334"/>
    </location>
</feature>
<feature type="domain" description="Chromo" evidence="4">
    <location>
        <begin position="15"/>
        <end position="76"/>
    </location>
</feature>
<dbReference type="WBParaSite" id="Pan_g3636.t1">
    <property type="protein sequence ID" value="Pan_g3636.t1"/>
    <property type="gene ID" value="Pan_g3636"/>
</dbReference>
<dbReference type="SUPFAM" id="SSF54160">
    <property type="entry name" value="Chromo domain-like"/>
    <property type="match status" value="1"/>
</dbReference>
<proteinExistence type="predicted"/>
<sequence length="719" mass="81359">MSSRAASPDSNDNIFEVEKVIGSKEVDGRTLYKVLWQGYPLSEATWEPYENFVGEGALNCIKVFLEKKRAKKKTKKVTDVNFVVESEDEEEERKQRKVKKEKQKAEKRRRSPRRRSPRVKPLKKQYRLLSSDDSSDESSTPEVRLSEDDFESSAPKRPRLDTNDEIRGESSFVDPYSSRNADGSPKKKKKTEKDGHEKKKKQHAKPSQTPVDVLDGLMALPLPGQRAPSPEPSSSRKSRKGKVIMSRTSQMTPPARRKPGSLNSSKMSVSFSSEPEIRFISPNPNTARRDYFNANTHHSKVKSGDGEGSENPGFSPPPDSRIPGKPDSRRSHVDTVEGTRFSPFNSQFVPPHQVSNSQRGFGNAPFIHPSHLSGERGHRDDGHDRPRFFNSGPPRFRPPVIPTSVDFETFKTYIEDCDYSKISSLREVPRAYFERDLDVTGNTLLHRLAAFNTPEAIEILRMCVNKFNANINFRNTAEDSLLHVALRTVEANSHGHFKNDMVFAILELNGDPNCANHFNEYPLFLAYKKVNNDAAIRLIIKGANPAAVLLYERNLAVQESPFYVRDKILKEFVQLDQRQLHFTFGPNDARIIISSVYVESYQPNKQYVYKVVLDHLTPMSMMNDIFIFDFGILKDTNETKITLSRPETSIVQAVYLNDVPIPHKAKTACRLAFDATEVVRAFFNAGTNIFVVSVTFNHSASSLAGSSMVSALIQYTHRQ</sequence>
<keyword evidence="5" id="KW-1185">Reference proteome</keyword>
<feature type="region of interest" description="Disordered" evidence="3">
    <location>
        <begin position="82"/>
        <end position="334"/>
    </location>
</feature>
<dbReference type="InterPro" id="IPR002110">
    <property type="entry name" value="Ankyrin_rpt"/>
</dbReference>
<dbReference type="InterPro" id="IPR036770">
    <property type="entry name" value="Ankyrin_rpt-contain_sf"/>
</dbReference>
<dbReference type="PROSITE" id="PS50013">
    <property type="entry name" value="CHROMO_2"/>
    <property type="match status" value="1"/>
</dbReference>
<feature type="compositionally biased region" description="Basic and acidic residues" evidence="3">
    <location>
        <begin position="158"/>
        <end position="168"/>
    </location>
</feature>
<dbReference type="Proteomes" id="UP000492821">
    <property type="component" value="Unassembled WGS sequence"/>
</dbReference>
<evidence type="ECO:0000313" key="5">
    <source>
        <dbReference type="Proteomes" id="UP000492821"/>
    </source>
</evidence>
<dbReference type="SMART" id="SM00298">
    <property type="entry name" value="CHROMO"/>
    <property type="match status" value="1"/>
</dbReference>
<evidence type="ECO:0000256" key="3">
    <source>
        <dbReference type="SAM" id="MobiDB-lite"/>
    </source>
</evidence>
<dbReference type="InterPro" id="IPR051219">
    <property type="entry name" value="Heterochromatin_chromo-domain"/>
</dbReference>
<evidence type="ECO:0000256" key="1">
    <source>
        <dbReference type="ARBA" id="ARBA00004123"/>
    </source>
</evidence>
<dbReference type="InterPro" id="IPR016197">
    <property type="entry name" value="Chromo-like_dom_sf"/>
</dbReference>
<reference evidence="5" key="1">
    <citation type="journal article" date="2013" name="Genetics">
        <title>The draft genome and transcriptome of Panagrellus redivivus are shaped by the harsh demands of a free-living lifestyle.</title>
        <authorList>
            <person name="Srinivasan J."/>
            <person name="Dillman A.R."/>
            <person name="Macchietto M.G."/>
            <person name="Heikkinen L."/>
            <person name="Lakso M."/>
            <person name="Fracchia K.M."/>
            <person name="Antoshechkin I."/>
            <person name="Mortazavi A."/>
            <person name="Wong G."/>
            <person name="Sternberg P.W."/>
        </authorList>
    </citation>
    <scope>NUCLEOTIDE SEQUENCE [LARGE SCALE GENOMIC DNA]</scope>
    <source>
        <strain evidence="5">MT8872</strain>
    </source>
</reference>
<dbReference type="InterPro" id="IPR000953">
    <property type="entry name" value="Chromo/chromo_shadow_dom"/>
</dbReference>
<dbReference type="SUPFAM" id="SSF48403">
    <property type="entry name" value="Ankyrin repeat"/>
    <property type="match status" value="1"/>
</dbReference>
<dbReference type="SMART" id="SM00248">
    <property type="entry name" value="ANK"/>
    <property type="match status" value="3"/>
</dbReference>